<protein>
    <submittedName>
        <fullName evidence="7">Transcriptional regulator, IclR family</fullName>
    </submittedName>
</protein>
<dbReference type="PANTHER" id="PTHR30136">
    <property type="entry name" value="HELIX-TURN-HELIX TRANSCRIPTIONAL REGULATOR, ICLR FAMILY"/>
    <property type="match status" value="1"/>
</dbReference>
<dbReference type="EMBL" id="FTMD01000001">
    <property type="protein sequence ID" value="SIP89855.1"/>
    <property type="molecule type" value="Genomic_DNA"/>
</dbReference>
<dbReference type="Pfam" id="PF01614">
    <property type="entry name" value="IclR_C"/>
    <property type="match status" value="1"/>
</dbReference>
<evidence type="ECO:0000259" key="5">
    <source>
        <dbReference type="PROSITE" id="PS51077"/>
    </source>
</evidence>
<dbReference type="SMART" id="SM00346">
    <property type="entry name" value="HTH_ICLR"/>
    <property type="match status" value="1"/>
</dbReference>
<proteinExistence type="predicted"/>
<evidence type="ECO:0000256" key="1">
    <source>
        <dbReference type="ARBA" id="ARBA00023015"/>
    </source>
</evidence>
<gene>
    <name evidence="7" type="ORF">SAMN05421829_101235</name>
</gene>
<evidence type="ECO:0000259" key="6">
    <source>
        <dbReference type="PROSITE" id="PS51078"/>
    </source>
</evidence>
<dbReference type="SUPFAM" id="SSF55781">
    <property type="entry name" value="GAF domain-like"/>
    <property type="match status" value="1"/>
</dbReference>
<organism evidence="7 8">
    <name type="scientific">Aromatoleum tolulyticum</name>
    <dbReference type="NCBI Taxonomy" id="34027"/>
    <lineage>
        <taxon>Bacteria</taxon>
        <taxon>Pseudomonadati</taxon>
        <taxon>Pseudomonadota</taxon>
        <taxon>Betaproteobacteria</taxon>
        <taxon>Rhodocyclales</taxon>
        <taxon>Rhodocyclaceae</taxon>
        <taxon>Aromatoleum</taxon>
    </lineage>
</organism>
<evidence type="ECO:0000256" key="2">
    <source>
        <dbReference type="ARBA" id="ARBA00023125"/>
    </source>
</evidence>
<dbReference type="InterPro" id="IPR014757">
    <property type="entry name" value="Tscrpt_reg_IclR_C"/>
</dbReference>
<dbReference type="GO" id="GO:0003700">
    <property type="term" value="F:DNA-binding transcription factor activity"/>
    <property type="evidence" value="ECO:0007669"/>
    <property type="project" value="TreeGrafter"/>
</dbReference>
<dbReference type="InterPro" id="IPR005471">
    <property type="entry name" value="Tscrpt_reg_IclR_N"/>
</dbReference>
<keyword evidence="2" id="KW-0238">DNA-binding</keyword>
<dbReference type="STRING" id="34027.SAMN05421829_101235"/>
<dbReference type="PROSITE" id="PS51077">
    <property type="entry name" value="HTH_ICLR"/>
    <property type="match status" value="1"/>
</dbReference>
<dbReference type="InterPro" id="IPR036388">
    <property type="entry name" value="WH-like_DNA-bd_sf"/>
</dbReference>
<reference evidence="8" key="1">
    <citation type="submission" date="2017-01" db="EMBL/GenBank/DDBJ databases">
        <authorList>
            <person name="Varghese N."/>
            <person name="Submissions S."/>
        </authorList>
    </citation>
    <scope>NUCLEOTIDE SEQUENCE [LARGE SCALE GENOMIC DNA]</scope>
    <source>
        <strain evidence="8">ATCC 51758</strain>
    </source>
</reference>
<sequence length="278" mass="29320">MGDKNLDNETLAQRPDERGGKQGGDRRGIQSIEVGGALLQALVRQGAPMILKELAREAGMPPAKAHPYLVSFGKLGLIEQDPLTGRYGLGAFALQMGLSALHGLNPLRVATPEAARLSDEIQQNVAIAVWGNQGPTIVSIEECSRQVHVNMRVGTVMDLLTSATGRTFAAFLPARTTSALIEDEFAHLSASGGAMTRAALESDLAEVRRERLARAVGKPIPGINAFTAPVFDHTGHLALAITAMGPAANFDPAWDGPMATKLRACAQAISARLGNTDS</sequence>
<dbReference type="OrthoDB" id="8524622at2"/>
<dbReference type="GO" id="GO:0003677">
    <property type="term" value="F:DNA binding"/>
    <property type="evidence" value="ECO:0007669"/>
    <property type="project" value="UniProtKB-KW"/>
</dbReference>
<evidence type="ECO:0000256" key="4">
    <source>
        <dbReference type="SAM" id="MobiDB-lite"/>
    </source>
</evidence>
<accession>A0A1N6NCR5</accession>
<evidence type="ECO:0000313" key="8">
    <source>
        <dbReference type="Proteomes" id="UP000186819"/>
    </source>
</evidence>
<dbReference type="AlphaFoldDB" id="A0A1N6NCR5"/>
<dbReference type="GO" id="GO:0045892">
    <property type="term" value="P:negative regulation of DNA-templated transcription"/>
    <property type="evidence" value="ECO:0007669"/>
    <property type="project" value="TreeGrafter"/>
</dbReference>
<feature type="region of interest" description="Disordered" evidence="4">
    <location>
        <begin position="1"/>
        <end position="27"/>
    </location>
</feature>
<feature type="domain" description="HTH iclR-type" evidence="5">
    <location>
        <begin position="29"/>
        <end position="91"/>
    </location>
</feature>
<dbReference type="Proteomes" id="UP000186819">
    <property type="component" value="Unassembled WGS sequence"/>
</dbReference>
<dbReference type="Gene3D" id="3.30.450.40">
    <property type="match status" value="1"/>
</dbReference>
<dbReference type="InterPro" id="IPR050707">
    <property type="entry name" value="HTH_MetabolicPath_Reg"/>
</dbReference>
<evidence type="ECO:0000313" key="7">
    <source>
        <dbReference type="EMBL" id="SIP89855.1"/>
    </source>
</evidence>
<keyword evidence="3" id="KW-0804">Transcription</keyword>
<feature type="domain" description="IclR-ED" evidence="6">
    <location>
        <begin position="92"/>
        <end position="275"/>
    </location>
</feature>
<dbReference type="Pfam" id="PF09339">
    <property type="entry name" value="HTH_IclR"/>
    <property type="match status" value="1"/>
</dbReference>
<keyword evidence="8" id="KW-1185">Reference proteome</keyword>
<feature type="compositionally biased region" description="Basic and acidic residues" evidence="4">
    <location>
        <begin position="14"/>
        <end position="27"/>
    </location>
</feature>
<dbReference type="Gene3D" id="1.10.10.10">
    <property type="entry name" value="Winged helix-like DNA-binding domain superfamily/Winged helix DNA-binding domain"/>
    <property type="match status" value="1"/>
</dbReference>
<dbReference type="PANTHER" id="PTHR30136:SF8">
    <property type="entry name" value="TRANSCRIPTIONAL REGULATORY PROTEIN"/>
    <property type="match status" value="1"/>
</dbReference>
<dbReference type="InterPro" id="IPR029016">
    <property type="entry name" value="GAF-like_dom_sf"/>
</dbReference>
<dbReference type="PROSITE" id="PS51078">
    <property type="entry name" value="ICLR_ED"/>
    <property type="match status" value="1"/>
</dbReference>
<name>A0A1N6NCR5_9RHOO</name>
<keyword evidence="1" id="KW-0805">Transcription regulation</keyword>
<dbReference type="SUPFAM" id="SSF46785">
    <property type="entry name" value="Winged helix' DNA-binding domain"/>
    <property type="match status" value="1"/>
</dbReference>
<dbReference type="InterPro" id="IPR036390">
    <property type="entry name" value="WH_DNA-bd_sf"/>
</dbReference>
<evidence type="ECO:0000256" key="3">
    <source>
        <dbReference type="ARBA" id="ARBA00023163"/>
    </source>
</evidence>